<organism evidence="2 3">
    <name type="scientific">Nepenthes gracilis</name>
    <name type="common">Slender pitcher plant</name>
    <dbReference type="NCBI Taxonomy" id="150966"/>
    <lineage>
        <taxon>Eukaryota</taxon>
        <taxon>Viridiplantae</taxon>
        <taxon>Streptophyta</taxon>
        <taxon>Embryophyta</taxon>
        <taxon>Tracheophyta</taxon>
        <taxon>Spermatophyta</taxon>
        <taxon>Magnoliopsida</taxon>
        <taxon>eudicotyledons</taxon>
        <taxon>Gunneridae</taxon>
        <taxon>Pentapetalae</taxon>
        <taxon>Caryophyllales</taxon>
        <taxon>Nepenthaceae</taxon>
        <taxon>Nepenthes</taxon>
    </lineage>
</organism>
<dbReference type="EMBL" id="BSYO01000001">
    <property type="protein sequence ID" value="GMG99181.1"/>
    <property type="molecule type" value="Genomic_DNA"/>
</dbReference>
<accession>A0AAD3P7U1</accession>
<evidence type="ECO:0000313" key="3">
    <source>
        <dbReference type="Proteomes" id="UP001279734"/>
    </source>
</evidence>
<keyword evidence="1" id="KW-0812">Transmembrane</keyword>
<dbReference type="Proteomes" id="UP001279734">
    <property type="component" value="Unassembled WGS sequence"/>
</dbReference>
<reference evidence="2" key="1">
    <citation type="submission" date="2023-05" db="EMBL/GenBank/DDBJ databases">
        <title>Nepenthes gracilis genome sequencing.</title>
        <authorList>
            <person name="Fukushima K."/>
        </authorList>
    </citation>
    <scope>NUCLEOTIDE SEQUENCE</scope>
    <source>
        <strain evidence="2">SING2019-196</strain>
    </source>
</reference>
<feature type="transmembrane region" description="Helical" evidence="1">
    <location>
        <begin position="47"/>
        <end position="65"/>
    </location>
</feature>
<keyword evidence="3" id="KW-1185">Reference proteome</keyword>
<dbReference type="AlphaFoldDB" id="A0AAD3P7U1"/>
<comment type="caution">
    <text evidence="2">The sequence shown here is derived from an EMBL/GenBank/DDBJ whole genome shotgun (WGS) entry which is preliminary data.</text>
</comment>
<proteinExistence type="predicted"/>
<feature type="transmembrane region" description="Helical" evidence="1">
    <location>
        <begin position="7"/>
        <end position="27"/>
    </location>
</feature>
<protein>
    <submittedName>
        <fullName evidence="2">Uncharacterized protein</fullName>
    </submittedName>
</protein>
<keyword evidence="1" id="KW-1133">Transmembrane helix</keyword>
<evidence type="ECO:0000313" key="2">
    <source>
        <dbReference type="EMBL" id="GMG99181.1"/>
    </source>
</evidence>
<keyword evidence="1" id="KW-0472">Membrane</keyword>
<sequence length="142" mass="16248">MAYWIFFALDAFGLLEFCLLCVVVHHLDLSNVVTWLIYVCYRPLRGMSGAPVWMVAILCLKIHWFRCWGRSCRNLSTFSLLNSSFDGSTILLAQERRSSLLIVEKLEVPDIALCWIFGLCWMDPLLFALAPDVGLSERDLSL</sequence>
<evidence type="ECO:0000256" key="1">
    <source>
        <dbReference type="SAM" id="Phobius"/>
    </source>
</evidence>
<gene>
    <name evidence="2" type="ORF">Nepgr_001021</name>
</gene>
<name>A0AAD3P7U1_NEPGR</name>